<dbReference type="Proteomes" id="UP000240490">
    <property type="component" value="Unassembled WGS sequence"/>
</dbReference>
<dbReference type="InterPro" id="IPR012341">
    <property type="entry name" value="6hp_glycosidase-like_sf"/>
</dbReference>
<dbReference type="PROSITE" id="PS00820">
    <property type="entry name" value="GLUCOAMYLASE"/>
    <property type="match status" value="1"/>
</dbReference>
<evidence type="ECO:0000256" key="1">
    <source>
        <dbReference type="ARBA" id="ARBA00006188"/>
    </source>
</evidence>
<dbReference type="InterPro" id="IPR008928">
    <property type="entry name" value="6-hairpin_glycosidase_sf"/>
</dbReference>
<proteinExistence type="inferred from homology"/>
<accession>A0A2R6B274</accession>
<keyword evidence="2" id="KW-0378">Hydrolase</keyword>
<evidence type="ECO:0000313" key="6">
    <source>
        <dbReference type="Proteomes" id="UP000240490"/>
    </source>
</evidence>
<dbReference type="Gene3D" id="1.50.10.10">
    <property type="match status" value="1"/>
</dbReference>
<dbReference type="InterPro" id="IPR046966">
    <property type="entry name" value="Glucoamylase_active_site"/>
</dbReference>
<dbReference type="EMBL" id="NEXJ01000017">
    <property type="protein sequence ID" value="PSN92739.1"/>
    <property type="molecule type" value="Genomic_DNA"/>
</dbReference>
<dbReference type="PANTHER" id="PTHR31616:SF13">
    <property type="entry name" value="GLUCAN 1,4-ALPHA-GLUCOSIDASE"/>
    <property type="match status" value="1"/>
</dbReference>
<comment type="caution">
    <text evidence="5">The sequence shown here is derived from an EMBL/GenBank/DDBJ whole genome shotgun (WGS) entry which is preliminary data.</text>
</comment>
<keyword evidence="3" id="KW-0326">Glycosidase</keyword>
<dbReference type="InterPro" id="IPR011613">
    <property type="entry name" value="GH15-like"/>
</dbReference>
<gene>
    <name evidence="5" type="ORF">B9Q08_00925</name>
</gene>
<evidence type="ECO:0000259" key="4">
    <source>
        <dbReference type="Pfam" id="PF00723"/>
    </source>
</evidence>
<evidence type="ECO:0000256" key="3">
    <source>
        <dbReference type="ARBA" id="ARBA00023295"/>
    </source>
</evidence>
<organism evidence="5 6">
    <name type="scientific">Candidatus Marsarchaeota G2 archaeon ECH_B_SAG-M15</name>
    <dbReference type="NCBI Taxonomy" id="1978162"/>
    <lineage>
        <taxon>Archaea</taxon>
        <taxon>Candidatus Marsarchaeota</taxon>
        <taxon>Candidatus Marsarchaeota group 2</taxon>
    </lineage>
</organism>
<protein>
    <recommendedName>
        <fullName evidence="4">GH15-like domain-containing protein</fullName>
    </recommendedName>
</protein>
<reference evidence="5 6" key="1">
    <citation type="submission" date="2017-04" db="EMBL/GenBank/DDBJ databases">
        <title>Novel microbial lineages endemic to geothermal iron-oxide mats fill important gaps in the evolutionary history of Archaea.</title>
        <authorList>
            <person name="Jay Z.J."/>
            <person name="Beam J.P."/>
            <person name="Dlakic M."/>
            <person name="Rusch D.B."/>
            <person name="Kozubal M.A."/>
            <person name="Inskeep W.P."/>
        </authorList>
    </citation>
    <scope>NUCLEOTIDE SEQUENCE [LARGE SCALE GENOMIC DNA]</scope>
    <source>
        <strain evidence="5">ECH_B_SAG-M15</strain>
    </source>
</reference>
<sequence>MFSPRRPNALLGNGKLMIILDDYGNLLHLYYPHVGMWQHLEQFRLGVHHGPFFRWIPPYSDDTPHTQSYTDDTGEANTRLEVNGVGLEFYDVIHPALDVFIRRIRVRALGESPVKLYFYHRLNIAETQFGETVFHDPDVSGLIHFKNSYFFMFGSQPSFSSFACGEHSVKGLSGTYVDAEDGRLLSSDVSHGSADSVAELTFNPNGDWVEGYYYIVAGRSLEEVYSLNQYLSSKGLRKAMSEASSFWSSWFAHKPRVDRQLDGQLGSVYRSSLYVLKNCVDVDGSIIASPDAANLKLSGDSYNYCWWRDASYVAVALNETGMSQLTLKFLRFAVRNQLKEGYFYHRHRPDGSWGSTWHRKPFIQLDQTCSVLYTLYNYYLHTDDVASLLEFWPMVKSAANYVSSQIKDGWLTPSYDLWEENYGVHVYTACMVWHGLLSAEKIGDVLGKERRGWSQLAESVRSRLLESMSDGSLPRMLDRDDKRADSSMLMLVNTGLIHPSTELAHKLVGYVESKLGKKGGGVARYQGDSYWGHENPWIISTLWLAQSKLLLNERESALSHIRWVASKATQTGLLPEQVDAEGGRPLSVVPLAWSHATYVTVVNQYLGKGRAGYLIAH</sequence>
<feature type="domain" description="GH15-like" evidence="4">
    <location>
        <begin position="283"/>
        <end position="602"/>
    </location>
</feature>
<dbReference type="SUPFAM" id="SSF48208">
    <property type="entry name" value="Six-hairpin glycosidases"/>
    <property type="match status" value="1"/>
</dbReference>
<name>A0A2R6B274_9ARCH</name>
<comment type="similarity">
    <text evidence="1">Belongs to the glycosyl hydrolase 15 family.</text>
</comment>
<evidence type="ECO:0000256" key="2">
    <source>
        <dbReference type="ARBA" id="ARBA00022801"/>
    </source>
</evidence>
<dbReference type="Pfam" id="PF00723">
    <property type="entry name" value="Glyco_hydro_15"/>
    <property type="match status" value="1"/>
</dbReference>
<dbReference type="GO" id="GO:0005975">
    <property type="term" value="P:carbohydrate metabolic process"/>
    <property type="evidence" value="ECO:0007669"/>
    <property type="project" value="InterPro"/>
</dbReference>
<evidence type="ECO:0000313" key="5">
    <source>
        <dbReference type="EMBL" id="PSN92739.1"/>
    </source>
</evidence>
<dbReference type="AlphaFoldDB" id="A0A2R6B274"/>
<dbReference type="PANTHER" id="PTHR31616">
    <property type="entry name" value="TREHALASE"/>
    <property type="match status" value="1"/>
</dbReference>
<dbReference type="GO" id="GO:0004553">
    <property type="term" value="F:hydrolase activity, hydrolyzing O-glycosyl compounds"/>
    <property type="evidence" value="ECO:0007669"/>
    <property type="project" value="UniProtKB-ARBA"/>
</dbReference>